<comment type="similarity">
    <text evidence="1 7">Belongs to the MurCDEF family. MurE subfamily.</text>
</comment>
<evidence type="ECO:0000256" key="8">
    <source>
        <dbReference type="RuleBase" id="RU004135"/>
    </source>
</evidence>
<name>A0A399ESR5_9DEIN</name>
<comment type="PTM">
    <text evidence="7">Carboxylation is probably crucial for Mg(2+) binding and, consequently, for the gamma-phosphate positioning of ATP.</text>
</comment>
<dbReference type="Gene3D" id="3.40.1190.10">
    <property type="entry name" value="Mur-like, catalytic domain"/>
    <property type="match status" value="1"/>
</dbReference>
<dbReference type="OrthoDB" id="9800958at2"/>
<feature type="binding site" evidence="7">
    <location>
        <position position="190"/>
    </location>
    <ligand>
        <name>UDP-N-acetyl-alpha-D-muramoyl-L-alanyl-D-glutamate</name>
        <dbReference type="ChEBI" id="CHEBI:83900"/>
    </ligand>
</feature>
<keyword evidence="13" id="KW-1185">Reference proteome</keyword>
<keyword evidence="3 7" id="KW-0133">Cell shape</keyword>
<dbReference type="EMBL" id="QWLA01000028">
    <property type="protein sequence ID" value="RIH86556.1"/>
    <property type="molecule type" value="Genomic_DNA"/>
</dbReference>
<feature type="binding site" evidence="7">
    <location>
        <begin position="155"/>
        <end position="156"/>
    </location>
    <ligand>
        <name>UDP-N-acetyl-alpha-D-muramoyl-L-alanyl-D-glutamate</name>
        <dbReference type="ChEBI" id="CHEBI:83900"/>
    </ligand>
</feature>
<dbReference type="Pfam" id="PF08245">
    <property type="entry name" value="Mur_ligase_M"/>
    <property type="match status" value="1"/>
</dbReference>
<protein>
    <recommendedName>
        <fullName evidence="7">UDP-N-acetylmuramyl-tripeptide synthetase</fullName>
        <ecNumber evidence="7">6.3.2.-</ecNumber>
    </recommendedName>
    <alternativeName>
        <fullName evidence="7">UDP-MurNAc-tripeptide synthetase</fullName>
    </alternativeName>
</protein>
<evidence type="ECO:0000259" key="11">
    <source>
        <dbReference type="Pfam" id="PF08245"/>
    </source>
</evidence>
<comment type="caution">
    <text evidence="12">The sequence shown here is derived from an EMBL/GenBank/DDBJ whole genome shotgun (WGS) entry which is preliminary data.</text>
</comment>
<evidence type="ECO:0000259" key="9">
    <source>
        <dbReference type="Pfam" id="PF01225"/>
    </source>
</evidence>
<keyword evidence="7" id="KW-0547">Nucleotide-binding</keyword>
<dbReference type="GO" id="GO:0016881">
    <property type="term" value="F:acid-amino acid ligase activity"/>
    <property type="evidence" value="ECO:0007669"/>
    <property type="project" value="UniProtKB-UniRule"/>
</dbReference>
<dbReference type="Gene3D" id="3.40.1390.10">
    <property type="entry name" value="MurE/MurF, N-terminal domain"/>
    <property type="match status" value="1"/>
</dbReference>
<keyword evidence="7" id="KW-0963">Cytoplasm</keyword>
<evidence type="ECO:0000256" key="3">
    <source>
        <dbReference type="ARBA" id="ARBA00022960"/>
    </source>
</evidence>
<feature type="modified residue" description="N6-carboxylysine" evidence="7">
    <location>
        <position position="222"/>
    </location>
</feature>
<dbReference type="InterPro" id="IPR000713">
    <property type="entry name" value="Mur_ligase_N"/>
</dbReference>
<feature type="domain" description="Mur ligase central" evidence="11">
    <location>
        <begin position="109"/>
        <end position="304"/>
    </location>
</feature>
<dbReference type="PANTHER" id="PTHR23135:SF4">
    <property type="entry name" value="UDP-N-ACETYLMURAMOYL-L-ALANYL-D-GLUTAMATE--2,6-DIAMINOPIMELATE LIGASE MURE HOMOLOG, CHLOROPLASTIC"/>
    <property type="match status" value="1"/>
</dbReference>
<dbReference type="AlphaFoldDB" id="A0A399ESR5"/>
<sequence length="483" mass="52196">MVTLHELFALLGREAPALSVRGVTHDSRLVEPGFVFVAIQGVPLQSRAPLDGHDFIPQALVKGAIAVVGTKDLDLPVPYCKVSHDRAALSDLAAAFWGYPAKQLELAGVTGSKGKTTVAVLLHHLLQSAQPPVGRLSTVGVKIGAKELFLSGHFTTPEAPQVQEMLRRFVEAGCKQAVLEVSSHALALERVRGLEYAVGVFTNLFEDHLDLHGSMENYFAEKRKLLERSQWRVVNSDNAWTHRLADGPNTWSYGSAGDWRAEKLTEGVGGLELEVRSPVGSFAVQLPMVGRFNAENALAAMAAATRMGLSVEEIRRGLASFPGVPGRMQLVQAEPFRVIVDFAHTGDSLRAALVTLRPTTRGRLVVVIGAAGNQDPSRRTGIGRVAAELADFAIFTEEDHRSESLGAILRTMSEAHGDPKRHVCIGDRRSAIRHAVENARPGDTLLFSGKGHERTLERGTETIPWNEVEEVRAALGGQKAGIG</sequence>
<keyword evidence="6 7" id="KW-0961">Cell wall biogenesis/degradation</keyword>
<dbReference type="GO" id="GO:0005524">
    <property type="term" value="F:ATP binding"/>
    <property type="evidence" value="ECO:0007669"/>
    <property type="project" value="UniProtKB-UniRule"/>
</dbReference>
<keyword evidence="7 12" id="KW-0436">Ligase</keyword>
<evidence type="ECO:0000313" key="12">
    <source>
        <dbReference type="EMBL" id="RIH86556.1"/>
    </source>
</evidence>
<comment type="cofactor">
    <cofactor evidence="7">
        <name>Mg(2+)</name>
        <dbReference type="ChEBI" id="CHEBI:18420"/>
    </cofactor>
</comment>
<proteinExistence type="inferred from homology"/>
<dbReference type="InterPro" id="IPR004101">
    <property type="entry name" value="Mur_ligase_C"/>
</dbReference>
<dbReference type="Gene3D" id="3.90.190.20">
    <property type="entry name" value="Mur ligase, C-terminal domain"/>
    <property type="match status" value="1"/>
</dbReference>
<organism evidence="12 13">
    <name type="scientific">Calidithermus roseus</name>
    <dbReference type="NCBI Taxonomy" id="1644118"/>
    <lineage>
        <taxon>Bacteria</taxon>
        <taxon>Thermotogati</taxon>
        <taxon>Deinococcota</taxon>
        <taxon>Deinococci</taxon>
        <taxon>Thermales</taxon>
        <taxon>Thermaceae</taxon>
        <taxon>Calidithermus</taxon>
    </lineage>
</organism>
<accession>A0A399ESR5</accession>
<dbReference type="GO" id="GO:0009252">
    <property type="term" value="P:peptidoglycan biosynthetic process"/>
    <property type="evidence" value="ECO:0007669"/>
    <property type="project" value="UniProtKB-UniRule"/>
</dbReference>
<feature type="binding site" evidence="7">
    <location>
        <position position="182"/>
    </location>
    <ligand>
        <name>UDP-N-acetyl-alpha-D-muramoyl-L-alanyl-D-glutamate</name>
        <dbReference type="ChEBI" id="CHEBI:83900"/>
    </ligand>
</feature>
<evidence type="ECO:0000256" key="6">
    <source>
        <dbReference type="ARBA" id="ARBA00023316"/>
    </source>
</evidence>
<gene>
    <name evidence="7 12" type="primary">murE</name>
    <name evidence="12" type="ORF">Mrose_01695</name>
</gene>
<comment type="function">
    <text evidence="7">Catalyzes the addition of an amino acid to the nucleotide precursor UDP-N-acetylmuramoyl-L-alanyl-D-glutamate (UMAG) in the biosynthesis of bacterial cell-wall peptidoglycan.</text>
</comment>
<feature type="binding site" evidence="7">
    <location>
        <position position="27"/>
    </location>
    <ligand>
        <name>UDP-N-acetyl-alpha-D-muramoyl-L-alanyl-D-glutamate</name>
        <dbReference type="ChEBI" id="CHEBI:83900"/>
    </ligand>
</feature>
<dbReference type="NCBIfam" id="NF001126">
    <property type="entry name" value="PRK00139.1-4"/>
    <property type="match status" value="1"/>
</dbReference>
<dbReference type="InterPro" id="IPR005761">
    <property type="entry name" value="UDP-N-AcMur-Glu-dNH2Pim_ligase"/>
</dbReference>
<feature type="domain" description="Mur ligase C-terminal" evidence="10">
    <location>
        <begin position="326"/>
        <end position="451"/>
    </location>
</feature>
<dbReference type="RefSeq" id="WP_119277369.1">
    <property type="nucleotide sequence ID" value="NZ_QWLA01000028.1"/>
</dbReference>
<evidence type="ECO:0000256" key="5">
    <source>
        <dbReference type="ARBA" id="ARBA00023306"/>
    </source>
</evidence>
<evidence type="ECO:0000256" key="7">
    <source>
        <dbReference type="HAMAP-Rule" id="MF_00208"/>
    </source>
</evidence>
<evidence type="ECO:0000256" key="1">
    <source>
        <dbReference type="ARBA" id="ARBA00005898"/>
    </source>
</evidence>
<dbReference type="InterPro" id="IPR013221">
    <property type="entry name" value="Mur_ligase_cen"/>
</dbReference>
<dbReference type="GO" id="GO:0071555">
    <property type="term" value="P:cell wall organization"/>
    <property type="evidence" value="ECO:0007669"/>
    <property type="project" value="UniProtKB-KW"/>
</dbReference>
<dbReference type="GO" id="GO:0051301">
    <property type="term" value="P:cell division"/>
    <property type="evidence" value="ECO:0007669"/>
    <property type="project" value="UniProtKB-KW"/>
</dbReference>
<dbReference type="SUPFAM" id="SSF53623">
    <property type="entry name" value="MurD-like peptide ligases, catalytic domain"/>
    <property type="match status" value="1"/>
</dbReference>
<dbReference type="Pfam" id="PF01225">
    <property type="entry name" value="Mur_ligase"/>
    <property type="match status" value="1"/>
</dbReference>
<evidence type="ECO:0000313" key="13">
    <source>
        <dbReference type="Proteomes" id="UP000265341"/>
    </source>
</evidence>
<dbReference type="Proteomes" id="UP000265341">
    <property type="component" value="Unassembled WGS sequence"/>
</dbReference>
<keyword evidence="7" id="KW-0460">Magnesium</keyword>
<dbReference type="PANTHER" id="PTHR23135">
    <property type="entry name" value="MUR LIGASE FAMILY MEMBER"/>
    <property type="match status" value="1"/>
</dbReference>
<comment type="caution">
    <text evidence="7">Lacks conserved residue(s) required for the propagation of feature annotation.</text>
</comment>
<dbReference type="Pfam" id="PF02875">
    <property type="entry name" value="Mur_ligase_C"/>
    <property type="match status" value="1"/>
</dbReference>
<dbReference type="SUPFAM" id="SSF63418">
    <property type="entry name" value="MurE/MurF N-terminal domain"/>
    <property type="match status" value="1"/>
</dbReference>
<dbReference type="EC" id="6.3.2.-" evidence="7"/>
<feature type="domain" description="Mur ligase N-terminal catalytic" evidence="9">
    <location>
        <begin position="20"/>
        <end position="96"/>
    </location>
</feature>
<dbReference type="InterPro" id="IPR036615">
    <property type="entry name" value="Mur_ligase_C_dom_sf"/>
</dbReference>
<evidence type="ECO:0000256" key="4">
    <source>
        <dbReference type="ARBA" id="ARBA00022984"/>
    </source>
</evidence>
<dbReference type="UniPathway" id="UPA00219"/>
<dbReference type="InterPro" id="IPR035911">
    <property type="entry name" value="MurE/MurF_N"/>
</dbReference>
<dbReference type="NCBIfam" id="TIGR01085">
    <property type="entry name" value="murE"/>
    <property type="match status" value="1"/>
</dbReference>
<evidence type="ECO:0000256" key="2">
    <source>
        <dbReference type="ARBA" id="ARBA00022618"/>
    </source>
</evidence>
<dbReference type="GO" id="GO:0000287">
    <property type="term" value="F:magnesium ion binding"/>
    <property type="evidence" value="ECO:0007669"/>
    <property type="project" value="UniProtKB-UniRule"/>
</dbReference>
<dbReference type="GO" id="GO:0008360">
    <property type="term" value="P:regulation of cell shape"/>
    <property type="evidence" value="ECO:0007669"/>
    <property type="project" value="UniProtKB-KW"/>
</dbReference>
<reference evidence="12 13" key="1">
    <citation type="submission" date="2018-08" db="EMBL/GenBank/DDBJ databases">
        <title>Meiothermus roseus NBRC 110900 genome sequencing project.</title>
        <authorList>
            <person name="Da Costa M.S."/>
            <person name="Albuquerque L."/>
            <person name="Raposo P."/>
            <person name="Froufe H.J.C."/>
            <person name="Barroso C.S."/>
            <person name="Egas C."/>
        </authorList>
    </citation>
    <scope>NUCLEOTIDE SEQUENCE [LARGE SCALE GENOMIC DNA]</scope>
    <source>
        <strain evidence="12 13">NBRC 110900</strain>
    </source>
</reference>
<dbReference type="SUPFAM" id="SSF53244">
    <property type="entry name" value="MurD-like peptide ligases, peptide-binding domain"/>
    <property type="match status" value="1"/>
</dbReference>
<comment type="subcellular location">
    <subcellularLocation>
        <location evidence="7 8">Cytoplasm</location>
    </subcellularLocation>
</comment>
<dbReference type="GO" id="GO:0005737">
    <property type="term" value="C:cytoplasm"/>
    <property type="evidence" value="ECO:0007669"/>
    <property type="project" value="UniProtKB-SubCell"/>
</dbReference>
<keyword evidence="5 7" id="KW-0131">Cell cycle</keyword>
<dbReference type="HAMAP" id="MF_00208">
    <property type="entry name" value="MurE"/>
    <property type="match status" value="1"/>
</dbReference>
<comment type="pathway">
    <text evidence="7 8">Cell wall biogenesis; peptidoglycan biosynthesis.</text>
</comment>
<evidence type="ECO:0000259" key="10">
    <source>
        <dbReference type="Pfam" id="PF02875"/>
    </source>
</evidence>
<keyword evidence="2 7" id="KW-0132">Cell division</keyword>
<keyword evidence="4 7" id="KW-0573">Peptidoglycan synthesis</keyword>
<dbReference type="InterPro" id="IPR036565">
    <property type="entry name" value="Mur-like_cat_sf"/>
</dbReference>
<keyword evidence="7" id="KW-0067">ATP-binding</keyword>